<dbReference type="EMBL" id="ML978068">
    <property type="protein sequence ID" value="KAF2016989.1"/>
    <property type="molecule type" value="Genomic_DNA"/>
</dbReference>
<feature type="compositionally biased region" description="Basic and acidic residues" evidence="1">
    <location>
        <begin position="1"/>
        <end position="11"/>
    </location>
</feature>
<organism evidence="2 3">
    <name type="scientific">Aaosphaeria arxii CBS 175.79</name>
    <dbReference type="NCBI Taxonomy" id="1450172"/>
    <lineage>
        <taxon>Eukaryota</taxon>
        <taxon>Fungi</taxon>
        <taxon>Dikarya</taxon>
        <taxon>Ascomycota</taxon>
        <taxon>Pezizomycotina</taxon>
        <taxon>Dothideomycetes</taxon>
        <taxon>Pleosporomycetidae</taxon>
        <taxon>Pleosporales</taxon>
        <taxon>Pleosporales incertae sedis</taxon>
        <taxon>Aaosphaeria</taxon>
    </lineage>
</organism>
<reference evidence="2" key="1">
    <citation type="journal article" date="2020" name="Stud. Mycol.">
        <title>101 Dothideomycetes genomes: a test case for predicting lifestyles and emergence of pathogens.</title>
        <authorList>
            <person name="Haridas S."/>
            <person name="Albert R."/>
            <person name="Binder M."/>
            <person name="Bloem J."/>
            <person name="Labutti K."/>
            <person name="Salamov A."/>
            <person name="Andreopoulos B."/>
            <person name="Baker S."/>
            <person name="Barry K."/>
            <person name="Bills G."/>
            <person name="Bluhm B."/>
            <person name="Cannon C."/>
            <person name="Castanera R."/>
            <person name="Culley D."/>
            <person name="Daum C."/>
            <person name="Ezra D."/>
            <person name="Gonzalez J."/>
            <person name="Henrissat B."/>
            <person name="Kuo A."/>
            <person name="Liang C."/>
            <person name="Lipzen A."/>
            <person name="Lutzoni F."/>
            <person name="Magnuson J."/>
            <person name="Mondo S."/>
            <person name="Nolan M."/>
            <person name="Ohm R."/>
            <person name="Pangilinan J."/>
            <person name="Park H.-J."/>
            <person name="Ramirez L."/>
            <person name="Alfaro M."/>
            <person name="Sun H."/>
            <person name="Tritt A."/>
            <person name="Yoshinaga Y."/>
            <person name="Zwiers L.-H."/>
            <person name="Turgeon B."/>
            <person name="Goodwin S."/>
            <person name="Spatafora J."/>
            <person name="Crous P."/>
            <person name="Grigoriev I."/>
        </authorList>
    </citation>
    <scope>NUCLEOTIDE SEQUENCE</scope>
    <source>
        <strain evidence="2">CBS 175.79</strain>
    </source>
</reference>
<feature type="region of interest" description="Disordered" evidence="1">
    <location>
        <begin position="1"/>
        <end position="41"/>
    </location>
</feature>
<dbReference type="GeneID" id="54282384"/>
<evidence type="ECO:0000313" key="3">
    <source>
        <dbReference type="Proteomes" id="UP000799778"/>
    </source>
</evidence>
<sequence>MTTLSSKRDSMDATTSDLSNKLESTTLSTASPTPKRSPLTLTSLPTSIRNRIYSHLLDTELVNLSQPNVSYTHTLTSSLLTFTPSRPPFPTTTSLFTLNRHLSRETLHYFYSTNLFIRLELYTADARHAKTMLTDSGILFVPSCPPTSATRHALDLTLVEKNSSQKRAEVMFPAQYLPRLINFWDQAKKATKSWASNHSLFVKVLNTYGFGLARFQGDVLELLRLVNGFGAVTIEEGEAGRLLPGYKEGLHESLTVGEVTAEGVKGVVEGAVERAEEALGRGEHELSAQLAQSGVVTLTYAYLTRPETLHMQADVFHKAIQRLRWRCELITAKALFGQHEEVTSSKGDWVSSTSAAVDVSKRQEVARDMLAAETAASRALSLATDSPSPNSNPWFQSLPAELIPPNKREWFTDEERGESWYVCGIVHTAVGEPLFAAGDLERACGLNPNGKGFEDAFQRAREGIDWNIKPGTGLKKVARLARQ</sequence>
<gene>
    <name evidence="2" type="ORF">BU24DRAFT_387891</name>
</gene>
<dbReference type="OrthoDB" id="62952at2759"/>
<dbReference type="Proteomes" id="UP000799778">
    <property type="component" value="Unassembled WGS sequence"/>
</dbReference>
<protein>
    <submittedName>
        <fullName evidence="2">Uncharacterized protein</fullName>
    </submittedName>
</protein>
<name>A0A6A5XVL1_9PLEO</name>
<feature type="compositionally biased region" description="Polar residues" evidence="1">
    <location>
        <begin position="12"/>
        <end position="41"/>
    </location>
</feature>
<proteinExistence type="predicted"/>
<keyword evidence="3" id="KW-1185">Reference proteome</keyword>
<evidence type="ECO:0000256" key="1">
    <source>
        <dbReference type="SAM" id="MobiDB-lite"/>
    </source>
</evidence>
<accession>A0A6A5XVL1</accession>
<evidence type="ECO:0000313" key="2">
    <source>
        <dbReference type="EMBL" id="KAF2016989.1"/>
    </source>
</evidence>
<dbReference type="RefSeq" id="XP_033385328.1">
    <property type="nucleotide sequence ID" value="XM_033524987.1"/>
</dbReference>
<dbReference type="AlphaFoldDB" id="A0A6A5XVL1"/>